<feature type="binding site" evidence="6">
    <location>
        <position position="125"/>
    </location>
    <ligand>
        <name>Zn(2+)</name>
        <dbReference type="ChEBI" id="CHEBI:29105"/>
        <label>1</label>
        <note>catalytic</note>
    </ligand>
</feature>
<dbReference type="InterPro" id="IPR024079">
    <property type="entry name" value="MetalloPept_cat_dom_sf"/>
</dbReference>
<comment type="caution">
    <text evidence="7">The sequence shown here is derived from an EMBL/GenBank/DDBJ whole genome shotgun (WGS) entry which is preliminary data.</text>
</comment>
<dbReference type="InterPro" id="IPR012091">
    <property type="entry name" value="Pept_M54_archaemetzncn_arc/bac"/>
</dbReference>
<dbReference type="PANTHER" id="PTHR15910:SF1">
    <property type="entry name" value="ARCHAEMETZINCIN-2"/>
    <property type="match status" value="1"/>
</dbReference>
<dbReference type="GO" id="GO:0008237">
    <property type="term" value="F:metallopeptidase activity"/>
    <property type="evidence" value="ECO:0007669"/>
    <property type="project" value="UniProtKB-UniRule"/>
</dbReference>
<dbReference type="GO" id="GO:0006508">
    <property type="term" value="P:proteolysis"/>
    <property type="evidence" value="ECO:0007669"/>
    <property type="project" value="UniProtKB-UniRule"/>
</dbReference>
<dbReference type="EC" id="3.4.-.-" evidence="6"/>
<comment type="function">
    <text evidence="6">Probable zinc metalloprotease whose natural substrate is unknown.</text>
</comment>
<dbReference type="OMA" id="RSVYDCD"/>
<dbReference type="AlphaFoldDB" id="A0A832TB49"/>
<accession>A0A832TB49</accession>
<evidence type="ECO:0000313" key="8">
    <source>
        <dbReference type="Proteomes" id="UP000619545"/>
    </source>
</evidence>
<evidence type="ECO:0000313" key="7">
    <source>
        <dbReference type="EMBL" id="HII70291.1"/>
    </source>
</evidence>
<dbReference type="EMBL" id="DUJS01000004">
    <property type="protein sequence ID" value="HII70291.1"/>
    <property type="molecule type" value="Genomic_DNA"/>
</dbReference>
<proteinExistence type="inferred from homology"/>
<reference evidence="7" key="1">
    <citation type="journal article" date="2020" name="bioRxiv">
        <title>A rank-normalized archaeal taxonomy based on genome phylogeny resolves widespread incomplete and uneven classifications.</title>
        <authorList>
            <person name="Rinke C."/>
            <person name="Chuvochina M."/>
            <person name="Mussig A.J."/>
            <person name="Chaumeil P.-A."/>
            <person name="Waite D.W."/>
            <person name="Whitman W.B."/>
            <person name="Parks D.H."/>
            <person name="Hugenholtz P."/>
        </authorList>
    </citation>
    <scope>NUCLEOTIDE SEQUENCE</scope>
    <source>
        <strain evidence="7">UBA8853</strain>
    </source>
</reference>
<keyword evidence="4 6" id="KW-0862">Zinc</keyword>
<keyword evidence="5 6" id="KW-0482">Metalloprotease</keyword>
<dbReference type="RefSeq" id="WP_011018918.1">
    <property type="nucleotide sequence ID" value="NZ_DUJS01000004.1"/>
</dbReference>
<dbReference type="Pfam" id="PF07998">
    <property type="entry name" value="Peptidase_M54"/>
    <property type="match status" value="1"/>
</dbReference>
<comment type="subunit">
    <text evidence="6">Monomer.</text>
</comment>
<feature type="binding site" evidence="6">
    <location>
        <position position="136"/>
    </location>
    <ligand>
        <name>Zn(2+)</name>
        <dbReference type="ChEBI" id="CHEBI:29105"/>
        <label>2</label>
    </ligand>
</feature>
<protein>
    <recommendedName>
        <fullName evidence="6">Archaemetzincin</fullName>
        <ecNumber evidence="6">3.4.-.-</ecNumber>
    </recommendedName>
</protein>
<gene>
    <name evidence="6 7" type="primary">amzA</name>
    <name evidence="7" type="ORF">HA336_03555</name>
</gene>
<dbReference type="HAMAP" id="MF_01842">
    <property type="entry name" value="Archaemetzincin"/>
    <property type="match status" value="1"/>
</dbReference>
<dbReference type="SMR" id="A0A832TB49"/>
<dbReference type="CDD" id="cd11375">
    <property type="entry name" value="Peptidase_M54"/>
    <property type="match status" value="1"/>
</dbReference>
<sequence>MKLCLVAFDGRIPMLSSIVDRFEEHVSEYLGEVKVKKKRAKLPEHAYSKVRGQYLARALLDTLRGMKGEYDRVLGLTSEDLYAPGLNFVFGQARCPGREAVVSVARLLDPDPELYLERVVKELTHELGHTFGLGHCPDRNCVMSFSSSLLEVDRKSPNFCRRCTELLQRNLKRGG</sequence>
<dbReference type="PANTHER" id="PTHR15910">
    <property type="entry name" value="ARCHAEMETZINCIN"/>
    <property type="match status" value="1"/>
</dbReference>
<dbReference type="SUPFAM" id="SSF55486">
    <property type="entry name" value="Metalloproteases ('zincins'), catalytic domain"/>
    <property type="match status" value="1"/>
</dbReference>
<comment type="similarity">
    <text evidence="6">Belongs to the peptidase M54 family.</text>
</comment>
<keyword evidence="3 6" id="KW-0378">Hydrolase</keyword>
<dbReference type="Gene3D" id="3.40.390.10">
    <property type="entry name" value="Collagenase (Catalytic Domain)"/>
    <property type="match status" value="1"/>
</dbReference>
<evidence type="ECO:0000256" key="5">
    <source>
        <dbReference type="ARBA" id="ARBA00023049"/>
    </source>
</evidence>
<feature type="binding site" evidence="6">
    <location>
        <position position="163"/>
    </location>
    <ligand>
        <name>Zn(2+)</name>
        <dbReference type="ChEBI" id="CHEBI:29105"/>
        <label>2</label>
    </ligand>
</feature>
<feature type="active site" description="Proton acceptor" evidence="6">
    <location>
        <position position="126"/>
    </location>
</feature>
<name>A0A832TB49_9EURY</name>
<dbReference type="PIRSF" id="PIRSF005785">
    <property type="entry name" value="Zn-prot_arch"/>
    <property type="match status" value="1"/>
</dbReference>
<dbReference type="InterPro" id="IPR012962">
    <property type="entry name" value="Pept_M54_archaemetzincn"/>
</dbReference>
<evidence type="ECO:0000256" key="1">
    <source>
        <dbReference type="ARBA" id="ARBA00022670"/>
    </source>
</evidence>
<feature type="binding site" evidence="6">
    <location>
        <position position="129"/>
    </location>
    <ligand>
        <name>Zn(2+)</name>
        <dbReference type="ChEBI" id="CHEBI:29105"/>
        <label>1</label>
        <note>catalytic</note>
    </ligand>
</feature>
<evidence type="ECO:0000256" key="2">
    <source>
        <dbReference type="ARBA" id="ARBA00022723"/>
    </source>
</evidence>
<evidence type="ECO:0000256" key="3">
    <source>
        <dbReference type="ARBA" id="ARBA00022801"/>
    </source>
</evidence>
<evidence type="ECO:0000256" key="4">
    <source>
        <dbReference type="ARBA" id="ARBA00022833"/>
    </source>
</evidence>
<feature type="binding site" evidence="6">
    <location>
        <position position="135"/>
    </location>
    <ligand>
        <name>Zn(2+)</name>
        <dbReference type="ChEBI" id="CHEBI:29105"/>
        <label>1</label>
        <note>catalytic</note>
    </ligand>
</feature>
<dbReference type="GO" id="GO:0008270">
    <property type="term" value="F:zinc ion binding"/>
    <property type="evidence" value="ECO:0007669"/>
    <property type="project" value="UniProtKB-UniRule"/>
</dbReference>
<organism evidence="7 8">
    <name type="scientific">Methanopyrus kandleri</name>
    <dbReference type="NCBI Taxonomy" id="2320"/>
    <lineage>
        <taxon>Archaea</taxon>
        <taxon>Methanobacteriati</taxon>
        <taxon>Methanobacteriota</taxon>
        <taxon>Methanomada group</taxon>
        <taxon>Methanopyri</taxon>
        <taxon>Methanopyrales</taxon>
        <taxon>Methanopyraceae</taxon>
        <taxon>Methanopyrus</taxon>
    </lineage>
</organism>
<dbReference type="GeneID" id="1476649"/>
<keyword evidence="1 6" id="KW-0645">Protease</keyword>
<keyword evidence="2 6" id="KW-0479">Metal-binding</keyword>
<comment type="cofactor">
    <cofactor evidence="6">
        <name>Zn(2+)</name>
        <dbReference type="ChEBI" id="CHEBI:29105"/>
    </cofactor>
    <text evidence="6">Binds 2 Zn(2+) ions per subunit. One is catalytic, whereas the other seems to have a structural role.</text>
</comment>
<dbReference type="Proteomes" id="UP000619545">
    <property type="component" value="Unassembled WGS sequence"/>
</dbReference>
<feature type="binding site" evidence="6">
    <location>
        <position position="160"/>
    </location>
    <ligand>
        <name>Zn(2+)</name>
        <dbReference type="ChEBI" id="CHEBI:29105"/>
        <label>2</label>
    </ligand>
</feature>
<feature type="binding site" evidence="6">
    <location>
        <position position="141"/>
    </location>
    <ligand>
        <name>Zn(2+)</name>
        <dbReference type="ChEBI" id="CHEBI:29105"/>
        <label>2</label>
    </ligand>
</feature>
<evidence type="ECO:0000256" key="6">
    <source>
        <dbReference type="HAMAP-Rule" id="MF_01842"/>
    </source>
</evidence>
<dbReference type="NCBIfam" id="NF033823">
    <property type="entry name" value="archmetzin"/>
    <property type="match status" value="1"/>
</dbReference>